<feature type="domain" description="CCHC-type" evidence="3">
    <location>
        <begin position="349"/>
        <end position="362"/>
    </location>
</feature>
<dbReference type="InterPro" id="IPR001878">
    <property type="entry name" value="Znf_CCHC"/>
</dbReference>
<dbReference type="InterPro" id="IPR051714">
    <property type="entry name" value="Znf_CCHC_NABP"/>
</dbReference>
<feature type="domain" description="CCHC-type" evidence="3">
    <location>
        <begin position="384"/>
        <end position="397"/>
    </location>
</feature>
<dbReference type="GeneID" id="63855178"/>
<feature type="compositionally biased region" description="Polar residues" evidence="2">
    <location>
        <begin position="418"/>
        <end position="453"/>
    </location>
</feature>
<evidence type="ECO:0000313" key="4">
    <source>
        <dbReference type="EMBL" id="KAF1843123.1"/>
    </source>
</evidence>
<evidence type="ECO:0000313" key="5">
    <source>
        <dbReference type="Proteomes" id="UP000800039"/>
    </source>
</evidence>
<dbReference type="GO" id="GO:0008270">
    <property type="term" value="F:zinc ion binding"/>
    <property type="evidence" value="ECO:0007669"/>
    <property type="project" value="UniProtKB-KW"/>
</dbReference>
<dbReference type="RefSeq" id="XP_040785686.1">
    <property type="nucleotide sequence ID" value="XM_040937928.1"/>
</dbReference>
<dbReference type="Gene3D" id="4.10.60.10">
    <property type="entry name" value="Zinc finger, CCHC-type"/>
    <property type="match status" value="1"/>
</dbReference>
<keyword evidence="1" id="KW-0862">Zinc</keyword>
<feature type="region of interest" description="Disordered" evidence="2">
    <location>
        <begin position="236"/>
        <end position="294"/>
    </location>
</feature>
<comment type="caution">
    <text evidence="4">The sequence shown here is derived from an EMBL/GenBank/DDBJ whole genome shotgun (WGS) entry which is preliminary data.</text>
</comment>
<feature type="region of interest" description="Disordered" evidence="2">
    <location>
        <begin position="418"/>
        <end position="464"/>
    </location>
</feature>
<evidence type="ECO:0000256" key="2">
    <source>
        <dbReference type="SAM" id="MobiDB-lite"/>
    </source>
</evidence>
<dbReference type="Proteomes" id="UP000800039">
    <property type="component" value="Unassembled WGS sequence"/>
</dbReference>
<evidence type="ECO:0000259" key="3">
    <source>
        <dbReference type="PROSITE" id="PS50158"/>
    </source>
</evidence>
<reference evidence="4" key="1">
    <citation type="submission" date="2020-01" db="EMBL/GenBank/DDBJ databases">
        <authorList>
            <consortium name="DOE Joint Genome Institute"/>
            <person name="Haridas S."/>
            <person name="Albert R."/>
            <person name="Binder M."/>
            <person name="Bloem J."/>
            <person name="Labutti K."/>
            <person name="Salamov A."/>
            <person name="Andreopoulos B."/>
            <person name="Baker S.E."/>
            <person name="Barry K."/>
            <person name="Bills G."/>
            <person name="Bluhm B.H."/>
            <person name="Cannon C."/>
            <person name="Castanera R."/>
            <person name="Culley D.E."/>
            <person name="Daum C."/>
            <person name="Ezra D."/>
            <person name="Gonzalez J.B."/>
            <person name="Henrissat B."/>
            <person name="Kuo A."/>
            <person name="Liang C."/>
            <person name="Lipzen A."/>
            <person name="Lutzoni F."/>
            <person name="Magnuson J."/>
            <person name="Mondo S."/>
            <person name="Nolan M."/>
            <person name="Ohm R."/>
            <person name="Pangilinan J."/>
            <person name="Park H.-J."/>
            <person name="Ramirez L."/>
            <person name="Alfaro M."/>
            <person name="Sun H."/>
            <person name="Tritt A."/>
            <person name="Yoshinaga Y."/>
            <person name="Zwiers L.-H."/>
            <person name="Turgeon B.G."/>
            <person name="Goodwin S.B."/>
            <person name="Spatafora J.W."/>
            <person name="Crous P.W."/>
            <person name="Grigoriev I.V."/>
        </authorList>
    </citation>
    <scope>NUCLEOTIDE SEQUENCE</scope>
    <source>
        <strain evidence="4">CBS 394.84</strain>
    </source>
</reference>
<gene>
    <name evidence="4" type="ORF">K460DRAFT_418246</name>
</gene>
<keyword evidence="5" id="KW-1185">Reference proteome</keyword>
<dbReference type="InterPro" id="IPR036875">
    <property type="entry name" value="Znf_CCHC_sf"/>
</dbReference>
<feature type="domain" description="CCHC-type" evidence="3">
    <location>
        <begin position="303"/>
        <end position="319"/>
    </location>
</feature>
<dbReference type="PANTHER" id="PTHR23002">
    <property type="entry name" value="ZINC FINGER CCHC DOMAIN CONTAINING PROTEIN"/>
    <property type="match status" value="1"/>
</dbReference>
<dbReference type="GO" id="GO:0003676">
    <property type="term" value="F:nucleic acid binding"/>
    <property type="evidence" value="ECO:0007669"/>
    <property type="project" value="InterPro"/>
</dbReference>
<feature type="compositionally biased region" description="Polar residues" evidence="2">
    <location>
        <begin position="275"/>
        <end position="290"/>
    </location>
</feature>
<name>A0A9P4GC33_9PLEO</name>
<dbReference type="SUPFAM" id="SSF57756">
    <property type="entry name" value="Retrovirus zinc finger-like domains"/>
    <property type="match status" value="2"/>
</dbReference>
<keyword evidence="1" id="KW-0863">Zinc-finger</keyword>
<sequence>MTAISTTTTDSKSSHTGPMAPYQLQQLKKGPKANIVVGPDGDRYIALENASTNLLAYFSPYAQKKLIEERGTILYIPNGSKNALIWIYKYMQAGQADPERLESFAGLTFDKLVLLYQQCAFLDYKSLMARIIGRLKGKFYDSLPSVDEIKLFATSVPPMHAFSIDCLAKEMINPWTCNYTPYLELAQLDQAFGKALDQAMQDTLADRVKVGKQYYQRTTNRQVLWSKKYLDKRFNLAPSRTPPTAKKMAKQDQSKKKLKATKPLDSKPHVDTRAGDTQGTRDLPHTSSAAAQHEKVKSKKVFKCFICSGEGHLARNCTEDAKNAVIEPPASVNRALHATAKKAHPTVICHNCNGQGHIARNCTVSIAPEPAASGASKKQRRPTCFHCSAKGHVARHCTMGNSQEKSSSVNGAEVIPTEASTTQLSSRRSHTQKSITPANISTGTRLARSSASPSKHIRRTQRSHQVDPIVVAGNGEGLRTCDREIRSGEMTRTELVI</sequence>
<dbReference type="OrthoDB" id="3863715at2759"/>
<dbReference type="PROSITE" id="PS50158">
    <property type="entry name" value="ZF_CCHC"/>
    <property type="match status" value="3"/>
</dbReference>
<proteinExistence type="predicted"/>
<feature type="compositionally biased region" description="Basic and acidic residues" evidence="2">
    <location>
        <begin position="262"/>
        <end position="274"/>
    </location>
</feature>
<accession>A0A9P4GC33</accession>
<dbReference type="Pfam" id="PF00098">
    <property type="entry name" value="zf-CCHC"/>
    <property type="match status" value="2"/>
</dbReference>
<protein>
    <recommendedName>
        <fullName evidence="3">CCHC-type domain-containing protein</fullName>
    </recommendedName>
</protein>
<organism evidence="4 5">
    <name type="scientific">Cucurbitaria berberidis CBS 394.84</name>
    <dbReference type="NCBI Taxonomy" id="1168544"/>
    <lineage>
        <taxon>Eukaryota</taxon>
        <taxon>Fungi</taxon>
        <taxon>Dikarya</taxon>
        <taxon>Ascomycota</taxon>
        <taxon>Pezizomycotina</taxon>
        <taxon>Dothideomycetes</taxon>
        <taxon>Pleosporomycetidae</taxon>
        <taxon>Pleosporales</taxon>
        <taxon>Pleosporineae</taxon>
        <taxon>Cucurbitariaceae</taxon>
        <taxon>Cucurbitaria</taxon>
    </lineage>
</organism>
<dbReference type="EMBL" id="ML976617">
    <property type="protein sequence ID" value="KAF1843123.1"/>
    <property type="molecule type" value="Genomic_DNA"/>
</dbReference>
<evidence type="ECO:0000256" key="1">
    <source>
        <dbReference type="PROSITE-ProRule" id="PRU00047"/>
    </source>
</evidence>
<dbReference type="AlphaFoldDB" id="A0A9P4GC33"/>
<dbReference type="SMART" id="SM00343">
    <property type="entry name" value="ZnF_C2HC"/>
    <property type="match status" value="3"/>
</dbReference>
<keyword evidence="1" id="KW-0479">Metal-binding</keyword>